<dbReference type="SMART" id="SM00248">
    <property type="entry name" value="ANK"/>
    <property type="match status" value="5"/>
</dbReference>
<dbReference type="EMBL" id="JBHSPH010000003">
    <property type="protein sequence ID" value="MFC5862959.1"/>
    <property type="molecule type" value="Genomic_DNA"/>
</dbReference>
<accession>A0ABW1EG70</accession>
<dbReference type="PRINTS" id="PR01415">
    <property type="entry name" value="ANKYRIN"/>
</dbReference>
<evidence type="ECO:0000313" key="5">
    <source>
        <dbReference type="EMBL" id="MFC5862959.1"/>
    </source>
</evidence>
<keyword evidence="2 3" id="KW-0040">ANK repeat</keyword>
<feature type="repeat" description="ANK" evidence="3">
    <location>
        <begin position="336"/>
        <end position="371"/>
    </location>
</feature>
<dbReference type="InterPro" id="IPR036770">
    <property type="entry name" value="Ankyrin_rpt-contain_sf"/>
</dbReference>
<evidence type="ECO:0000313" key="6">
    <source>
        <dbReference type="Proteomes" id="UP001596091"/>
    </source>
</evidence>
<evidence type="ECO:0000256" key="4">
    <source>
        <dbReference type="SAM" id="MobiDB-lite"/>
    </source>
</evidence>
<dbReference type="Gene3D" id="1.25.40.20">
    <property type="entry name" value="Ankyrin repeat-containing domain"/>
    <property type="match status" value="2"/>
</dbReference>
<feature type="repeat" description="ANK" evidence="3">
    <location>
        <begin position="146"/>
        <end position="179"/>
    </location>
</feature>
<reference evidence="6" key="1">
    <citation type="journal article" date="2019" name="Int. J. Syst. Evol. Microbiol.">
        <title>The Global Catalogue of Microorganisms (GCM) 10K type strain sequencing project: providing services to taxonomists for standard genome sequencing and annotation.</title>
        <authorList>
            <consortium name="The Broad Institute Genomics Platform"/>
            <consortium name="The Broad Institute Genome Sequencing Center for Infectious Disease"/>
            <person name="Wu L."/>
            <person name="Ma J."/>
        </authorList>
    </citation>
    <scope>NUCLEOTIDE SEQUENCE [LARGE SCALE GENOMIC DNA]</scope>
    <source>
        <strain evidence="6">JCM 4087</strain>
    </source>
</reference>
<evidence type="ECO:0000256" key="2">
    <source>
        <dbReference type="ARBA" id="ARBA00023043"/>
    </source>
</evidence>
<dbReference type="SUPFAM" id="SSF48403">
    <property type="entry name" value="Ankyrin repeat"/>
    <property type="match status" value="1"/>
</dbReference>
<gene>
    <name evidence="5" type="ORF">ACFPT7_11700</name>
</gene>
<dbReference type="InterPro" id="IPR050745">
    <property type="entry name" value="Multifunctional_regulatory"/>
</dbReference>
<evidence type="ECO:0000256" key="1">
    <source>
        <dbReference type="ARBA" id="ARBA00022737"/>
    </source>
</evidence>
<dbReference type="PROSITE" id="PS50297">
    <property type="entry name" value="ANK_REP_REGION"/>
    <property type="match status" value="2"/>
</dbReference>
<dbReference type="Proteomes" id="UP001596091">
    <property type="component" value="Unassembled WGS sequence"/>
</dbReference>
<feature type="repeat" description="ANK" evidence="3">
    <location>
        <begin position="297"/>
        <end position="329"/>
    </location>
</feature>
<keyword evidence="1" id="KW-0677">Repeat</keyword>
<dbReference type="RefSeq" id="WP_263339152.1">
    <property type="nucleotide sequence ID" value="NZ_JAGSYH010000005.1"/>
</dbReference>
<keyword evidence="6" id="KW-1185">Reference proteome</keyword>
<sequence length="417" mass="46067">MADDPQDTSLPFSERPTVSLPDKPDLRHLKDEARDLLRTGAVAARAEALFLVARRYGFASWPKLKAHVESLTEVGELKQAIDTNDLERVKAMMRRNPALHRAPLGYGKSGPLTWVAECRVPWEPPTPVRLEMARWMLENGSDVHQGGDGPLMRAALRGDRVPMMELLVEHGADVNAEWDGYFPIIFAPCESVQPVAIRWLLEHGANPNCARPGRKYPTNALDYVIGTYSRSEELAECIDVLLAAGAETRHDNPALMALLRNRLDELSGMIDLEPDLVRWRFDDLDFGATGGRTLTMRGATLLHVAAEYGNVEAARLLLDRGADVNVRADVDENGVGGQTPLFHAVTQFWNHGLPVARLLVERGADVNLRVKVPGHYEAPGEVMECTALGYAMRFPGEHPGQTENRCIALLREAGAVE</sequence>
<dbReference type="PROSITE" id="PS50088">
    <property type="entry name" value="ANK_REPEAT"/>
    <property type="match status" value="3"/>
</dbReference>
<name>A0ABW1EG70_9BACT</name>
<dbReference type="Pfam" id="PF12796">
    <property type="entry name" value="Ank_2"/>
    <property type="match status" value="2"/>
</dbReference>
<dbReference type="PANTHER" id="PTHR24189:SF50">
    <property type="entry name" value="ANKYRIN REPEAT AND SOCS BOX PROTEIN 2"/>
    <property type="match status" value="1"/>
</dbReference>
<proteinExistence type="predicted"/>
<evidence type="ECO:0000256" key="3">
    <source>
        <dbReference type="PROSITE-ProRule" id="PRU00023"/>
    </source>
</evidence>
<protein>
    <submittedName>
        <fullName evidence="5">Ankyrin repeat domain-containing protein</fullName>
    </submittedName>
</protein>
<comment type="caution">
    <text evidence="5">The sequence shown here is derived from an EMBL/GenBank/DDBJ whole genome shotgun (WGS) entry which is preliminary data.</text>
</comment>
<dbReference type="PANTHER" id="PTHR24189">
    <property type="entry name" value="MYOTROPHIN"/>
    <property type="match status" value="1"/>
</dbReference>
<feature type="region of interest" description="Disordered" evidence="4">
    <location>
        <begin position="1"/>
        <end position="25"/>
    </location>
</feature>
<organism evidence="5 6">
    <name type="scientific">Acidicapsa dinghuensis</name>
    <dbReference type="NCBI Taxonomy" id="2218256"/>
    <lineage>
        <taxon>Bacteria</taxon>
        <taxon>Pseudomonadati</taxon>
        <taxon>Acidobacteriota</taxon>
        <taxon>Terriglobia</taxon>
        <taxon>Terriglobales</taxon>
        <taxon>Acidobacteriaceae</taxon>
        <taxon>Acidicapsa</taxon>
    </lineage>
</organism>
<dbReference type="InterPro" id="IPR002110">
    <property type="entry name" value="Ankyrin_rpt"/>
</dbReference>